<feature type="transmembrane region" description="Helical" evidence="1">
    <location>
        <begin position="99"/>
        <end position="125"/>
    </location>
</feature>
<dbReference type="EMBL" id="AOHZ01000022">
    <property type="protein sequence ID" value="ELY59918.1"/>
    <property type="molecule type" value="Genomic_DNA"/>
</dbReference>
<keyword evidence="1" id="KW-0812">Transmembrane</keyword>
<comment type="caution">
    <text evidence="2">The sequence shown here is derived from an EMBL/GenBank/DDBJ whole genome shotgun (WGS) entry which is preliminary data.</text>
</comment>
<keyword evidence="1" id="KW-0472">Membrane</keyword>
<dbReference type="PATRIC" id="fig|1227499.3.peg.981"/>
<organism evidence="2 3">
    <name type="scientific">Natronolimnohabitans innermongolicus JCM 12255</name>
    <dbReference type="NCBI Taxonomy" id="1227499"/>
    <lineage>
        <taxon>Archaea</taxon>
        <taxon>Methanobacteriati</taxon>
        <taxon>Methanobacteriota</taxon>
        <taxon>Stenosarchaea group</taxon>
        <taxon>Halobacteria</taxon>
        <taxon>Halobacteriales</taxon>
        <taxon>Natrialbaceae</taxon>
        <taxon>Natronolimnohabitans</taxon>
    </lineage>
</organism>
<protein>
    <submittedName>
        <fullName evidence="2">Uncharacterized protein</fullName>
    </submittedName>
</protein>
<evidence type="ECO:0000313" key="3">
    <source>
        <dbReference type="Proteomes" id="UP000011602"/>
    </source>
</evidence>
<evidence type="ECO:0000256" key="1">
    <source>
        <dbReference type="SAM" id="Phobius"/>
    </source>
</evidence>
<dbReference type="eggNOG" id="arCOG11835">
    <property type="taxonomic scope" value="Archaea"/>
</dbReference>
<accession>L9XGW3</accession>
<gene>
    <name evidence="2" type="ORF">C493_04798</name>
</gene>
<evidence type="ECO:0000313" key="2">
    <source>
        <dbReference type="EMBL" id="ELY59918.1"/>
    </source>
</evidence>
<dbReference type="OrthoDB" id="206100at2157"/>
<dbReference type="AlphaFoldDB" id="L9XGW3"/>
<proteinExistence type="predicted"/>
<sequence>MHDVISTTVRSERLLLVVSFACFAGAGVATGTVDAVAPTVGATALAIAGVYCVAQYAARVSRRTLAVLALSVWVGFLSIAGLHAVGLETVGAALPGPTAAVTGALTAVTWATLLTACASTVFLGFREYGATTSADAPEEQVLEGDSDYSTR</sequence>
<keyword evidence="1" id="KW-1133">Transmembrane helix</keyword>
<feature type="transmembrane region" description="Helical" evidence="1">
    <location>
        <begin position="39"/>
        <end position="58"/>
    </location>
</feature>
<name>L9XGW3_9EURY</name>
<feature type="transmembrane region" description="Helical" evidence="1">
    <location>
        <begin position="65"/>
        <end position="87"/>
    </location>
</feature>
<dbReference type="Proteomes" id="UP000011602">
    <property type="component" value="Unassembled WGS sequence"/>
</dbReference>
<keyword evidence="3" id="KW-1185">Reference proteome</keyword>
<dbReference type="RefSeq" id="WP_007258267.1">
    <property type="nucleotide sequence ID" value="NZ_AOHZ01000022.1"/>
</dbReference>
<reference evidence="2 3" key="1">
    <citation type="journal article" date="2014" name="PLoS Genet.">
        <title>Phylogenetically driven sequencing of extremely halophilic archaea reveals strategies for static and dynamic osmo-response.</title>
        <authorList>
            <person name="Becker E.A."/>
            <person name="Seitzer P.M."/>
            <person name="Tritt A."/>
            <person name="Larsen D."/>
            <person name="Krusor M."/>
            <person name="Yao A.I."/>
            <person name="Wu D."/>
            <person name="Madern D."/>
            <person name="Eisen J.A."/>
            <person name="Darling A.E."/>
            <person name="Facciotti M.T."/>
        </authorList>
    </citation>
    <scope>NUCLEOTIDE SEQUENCE [LARGE SCALE GENOMIC DNA]</scope>
    <source>
        <strain evidence="2 3">JCM 12255</strain>
    </source>
</reference>